<proteinExistence type="predicted"/>
<accession>A0ABP4E8S6</accession>
<dbReference type="RefSeq" id="WP_343991419.1">
    <property type="nucleotide sequence ID" value="NZ_BAAALG010000002.1"/>
</dbReference>
<evidence type="ECO:0000256" key="1">
    <source>
        <dbReference type="SAM" id="Phobius"/>
    </source>
</evidence>
<evidence type="ECO:0000313" key="2">
    <source>
        <dbReference type="EMBL" id="GAA1094036.1"/>
    </source>
</evidence>
<protein>
    <recommendedName>
        <fullName evidence="4">Apolipoprotein N-acyltransferase</fullName>
    </recommendedName>
</protein>
<organism evidence="2 3">
    <name type="scientific">Nocardioides dubius</name>
    <dbReference type="NCBI Taxonomy" id="317019"/>
    <lineage>
        <taxon>Bacteria</taxon>
        <taxon>Bacillati</taxon>
        <taxon>Actinomycetota</taxon>
        <taxon>Actinomycetes</taxon>
        <taxon>Propionibacteriales</taxon>
        <taxon>Nocardioidaceae</taxon>
        <taxon>Nocardioides</taxon>
    </lineage>
</organism>
<dbReference type="EMBL" id="BAAALG010000002">
    <property type="protein sequence ID" value="GAA1094036.1"/>
    <property type="molecule type" value="Genomic_DNA"/>
</dbReference>
<keyword evidence="1" id="KW-0812">Transmembrane</keyword>
<gene>
    <name evidence="2" type="ORF">GCM10009668_07080</name>
</gene>
<keyword evidence="1" id="KW-1133">Transmembrane helix</keyword>
<dbReference type="PROSITE" id="PS51257">
    <property type="entry name" value="PROKAR_LIPOPROTEIN"/>
    <property type="match status" value="1"/>
</dbReference>
<name>A0ABP4E8S6_9ACTN</name>
<keyword evidence="1" id="KW-0472">Membrane</keyword>
<feature type="transmembrane region" description="Helical" evidence="1">
    <location>
        <begin position="31"/>
        <end position="51"/>
    </location>
</feature>
<sequence>MPLEKISPWPFVGMGGLACALFLYGASVLLVPWWAVLILVLLWLVLFVTACRWWTPHPQRLPWLALFAVVFWFGYVNAGGAWLGWTA</sequence>
<reference evidence="3" key="1">
    <citation type="journal article" date="2019" name="Int. J. Syst. Evol. Microbiol.">
        <title>The Global Catalogue of Microorganisms (GCM) 10K type strain sequencing project: providing services to taxonomists for standard genome sequencing and annotation.</title>
        <authorList>
            <consortium name="The Broad Institute Genomics Platform"/>
            <consortium name="The Broad Institute Genome Sequencing Center for Infectious Disease"/>
            <person name="Wu L."/>
            <person name="Ma J."/>
        </authorList>
    </citation>
    <scope>NUCLEOTIDE SEQUENCE [LARGE SCALE GENOMIC DNA]</scope>
    <source>
        <strain evidence="3">JCM 13008</strain>
    </source>
</reference>
<keyword evidence="3" id="KW-1185">Reference proteome</keyword>
<evidence type="ECO:0008006" key="4">
    <source>
        <dbReference type="Google" id="ProtNLM"/>
    </source>
</evidence>
<evidence type="ECO:0000313" key="3">
    <source>
        <dbReference type="Proteomes" id="UP001501581"/>
    </source>
</evidence>
<feature type="transmembrane region" description="Helical" evidence="1">
    <location>
        <begin position="63"/>
        <end position="85"/>
    </location>
</feature>
<feature type="transmembrane region" description="Helical" evidence="1">
    <location>
        <begin position="7"/>
        <end position="25"/>
    </location>
</feature>
<comment type="caution">
    <text evidence="2">The sequence shown here is derived from an EMBL/GenBank/DDBJ whole genome shotgun (WGS) entry which is preliminary data.</text>
</comment>
<dbReference type="Proteomes" id="UP001501581">
    <property type="component" value="Unassembled WGS sequence"/>
</dbReference>